<dbReference type="InterPro" id="IPR014353">
    <property type="entry name" value="Membr-bd_ADH_cyt_c"/>
</dbReference>
<keyword evidence="7" id="KW-0677">Repeat</keyword>
<feature type="binding site" description="covalent" evidence="11">
    <location>
        <position position="192"/>
    </location>
    <ligand>
        <name>heme c</name>
        <dbReference type="ChEBI" id="CHEBI:61717"/>
        <label>2</label>
    </ligand>
</feature>
<gene>
    <name evidence="16" type="ORF">Sant_1583</name>
</gene>
<sequence>MNLRWNTLLPYAALILLPGAVAAAEGTTQVSQGQYLATAGDCVACHTAAGGKPFTGGLKMSTPLGAIYSTNITPDKETGIGNYSYDDFAKAVRQGVAKDGHHLYPAMPYTAFAKINDADMHALYDFFMHQVTAVRQPNRDSDIPWPLSMRWPLAVWNWVFHDDQVYTPDDKQSAQWNRGAYLVQGLEHCGTCHTPRGIAFQEKALDQSDSAYLTGGTLEGWHAPDLTANAKEGLGSWSEGDIAQFLKTGRTDRSAAFGSMTDVVEHSTQYLTDDDLKAMAVYLRSLKASDEKAAAPKADNATVLALTQGDMRKPGAQEYMDNCAACHRIDGAGYAKTFPALAHNPALLSDDPSSLVSIVLRGGKMAVTKDAVTGLTMPDFAWRLNDQQVADVVSFIRSSWGNQASAVSADQVKALRKGLSTVERKEPNKANEPNTDRPNSGQ</sequence>
<dbReference type="GO" id="GO:0020037">
    <property type="term" value="F:heme binding"/>
    <property type="evidence" value="ECO:0007669"/>
    <property type="project" value="InterPro"/>
</dbReference>
<feature type="binding site" description="covalent" evidence="11">
    <location>
        <position position="42"/>
    </location>
    <ligand>
        <name>heme c</name>
        <dbReference type="ChEBI" id="CHEBI:61717"/>
        <label>1</label>
    </ligand>
</feature>
<evidence type="ECO:0000256" key="2">
    <source>
        <dbReference type="ARBA" id="ARBA00022448"/>
    </source>
</evidence>
<keyword evidence="17" id="KW-1185">Reference proteome</keyword>
<keyword evidence="3" id="KW-1003">Cell membrane</keyword>
<dbReference type="InterPro" id="IPR009056">
    <property type="entry name" value="Cyt_c-like_dom"/>
</dbReference>
<feature type="signal peptide" evidence="14">
    <location>
        <begin position="1"/>
        <end position="23"/>
    </location>
</feature>
<dbReference type="InterPro" id="IPR036909">
    <property type="entry name" value="Cyt_c-like_dom_sf"/>
</dbReference>
<evidence type="ECO:0000256" key="7">
    <source>
        <dbReference type="ARBA" id="ARBA00022737"/>
    </source>
</evidence>
<feature type="binding site" description="covalent" evidence="11">
    <location>
        <position position="323"/>
    </location>
    <ligand>
        <name>heme c</name>
        <dbReference type="ChEBI" id="CHEBI:61717"/>
        <label>3</label>
    </ligand>
</feature>
<comment type="cofactor">
    <cofactor evidence="11">
        <name>heme c</name>
        <dbReference type="ChEBI" id="CHEBI:61717"/>
    </cofactor>
    <text evidence="11">Binds 3 heme c groups covalently per subunit.</text>
</comment>
<evidence type="ECO:0000313" key="17">
    <source>
        <dbReference type="Proteomes" id="UP000019028"/>
    </source>
</evidence>
<proteinExistence type="predicted"/>
<evidence type="ECO:0000256" key="8">
    <source>
        <dbReference type="ARBA" id="ARBA00022982"/>
    </source>
</evidence>
<dbReference type="PROSITE" id="PS51007">
    <property type="entry name" value="CYTC"/>
    <property type="match status" value="3"/>
</dbReference>
<dbReference type="EMBL" id="CP006569">
    <property type="protein sequence ID" value="AHF76641.1"/>
    <property type="molecule type" value="Genomic_DNA"/>
</dbReference>
<feature type="domain" description="Cytochrome c" evidence="15">
    <location>
        <begin position="28"/>
        <end position="131"/>
    </location>
</feature>
<name>W0HS31_9GAMM</name>
<dbReference type="InterPro" id="IPR051459">
    <property type="entry name" value="Cytochrome_c-type_DH"/>
</dbReference>
<feature type="binding site" description="covalent" evidence="11">
    <location>
        <position position="45"/>
    </location>
    <ligand>
        <name>heme c</name>
        <dbReference type="ChEBI" id="CHEBI:61717"/>
        <label>1</label>
    </ligand>
</feature>
<keyword evidence="2" id="KW-0813">Transport</keyword>
<evidence type="ECO:0000256" key="9">
    <source>
        <dbReference type="ARBA" id="ARBA00023004"/>
    </source>
</evidence>
<feature type="binding site" description="covalent" evidence="11">
    <location>
        <position position="326"/>
    </location>
    <ligand>
        <name>heme c</name>
        <dbReference type="ChEBI" id="CHEBI:61717"/>
        <label>3</label>
    </ligand>
</feature>
<evidence type="ECO:0000256" key="14">
    <source>
        <dbReference type="SAM" id="SignalP"/>
    </source>
</evidence>
<dbReference type="RefSeq" id="WP_025421776.1">
    <property type="nucleotide sequence ID" value="NZ_CP006569.1"/>
</dbReference>
<dbReference type="Pfam" id="PF00034">
    <property type="entry name" value="Cytochrom_C"/>
    <property type="match status" value="3"/>
</dbReference>
<evidence type="ECO:0000256" key="6">
    <source>
        <dbReference type="ARBA" id="ARBA00022729"/>
    </source>
</evidence>
<feature type="domain" description="Cytochrome c" evidence="15">
    <location>
        <begin position="310"/>
        <end position="400"/>
    </location>
</feature>
<dbReference type="PANTHER" id="PTHR35008">
    <property type="entry name" value="BLL4482 PROTEIN-RELATED"/>
    <property type="match status" value="1"/>
</dbReference>
<dbReference type="GO" id="GO:0005506">
    <property type="term" value="F:iron ion binding"/>
    <property type="evidence" value="ECO:0007669"/>
    <property type="project" value="InterPro"/>
</dbReference>
<dbReference type="Gene3D" id="1.10.760.10">
    <property type="entry name" value="Cytochrome c-like domain"/>
    <property type="match status" value="3"/>
</dbReference>
<dbReference type="PRINTS" id="PR00605">
    <property type="entry name" value="CYTCHROMECIC"/>
</dbReference>
<dbReference type="PANTHER" id="PTHR35008:SF8">
    <property type="entry name" value="ALCOHOL DEHYDROGENASE CYTOCHROME C SUBUNIT"/>
    <property type="match status" value="1"/>
</dbReference>
<protein>
    <submittedName>
        <fullName evidence="16">Gluconate 2-dehydrogenase cytochrome c subunit</fullName>
    </submittedName>
</protein>
<keyword evidence="6 14" id="KW-0732">Signal</keyword>
<organism evidence="16 17">
    <name type="scientific">Sodalis praecaptivus</name>
    <dbReference type="NCBI Taxonomy" id="1239307"/>
    <lineage>
        <taxon>Bacteria</taxon>
        <taxon>Pseudomonadati</taxon>
        <taxon>Pseudomonadota</taxon>
        <taxon>Gammaproteobacteria</taxon>
        <taxon>Enterobacterales</taxon>
        <taxon>Bruguierivoracaceae</taxon>
        <taxon>Sodalis</taxon>
    </lineage>
</organism>
<evidence type="ECO:0000256" key="1">
    <source>
        <dbReference type="ARBA" id="ARBA00004236"/>
    </source>
</evidence>
<evidence type="ECO:0000259" key="15">
    <source>
        <dbReference type="PROSITE" id="PS51007"/>
    </source>
</evidence>
<dbReference type="GO" id="GO:0016614">
    <property type="term" value="F:oxidoreductase activity, acting on CH-OH group of donors"/>
    <property type="evidence" value="ECO:0007669"/>
    <property type="project" value="InterPro"/>
</dbReference>
<evidence type="ECO:0000256" key="13">
    <source>
        <dbReference type="SAM" id="MobiDB-lite"/>
    </source>
</evidence>
<feature type="domain" description="Cytochrome c" evidence="15">
    <location>
        <begin position="174"/>
        <end position="287"/>
    </location>
</feature>
<dbReference type="SUPFAM" id="SSF46626">
    <property type="entry name" value="Cytochrome c"/>
    <property type="match status" value="3"/>
</dbReference>
<feature type="binding site" description="axial binding residue" evidence="12">
    <location>
        <position position="193"/>
    </location>
    <ligand>
        <name>heme c</name>
        <dbReference type="ChEBI" id="CHEBI:61717"/>
        <label>2</label>
    </ligand>
    <ligandPart>
        <name>Fe</name>
        <dbReference type="ChEBI" id="CHEBI:18248"/>
    </ligandPart>
</feature>
<dbReference type="KEGG" id="sod:Sant_1583"/>
<dbReference type="OrthoDB" id="9811281at2"/>
<evidence type="ECO:0000256" key="11">
    <source>
        <dbReference type="PIRSR" id="PIRSR000018-50"/>
    </source>
</evidence>
<feature type="chain" id="PRO_5004789800" evidence="14">
    <location>
        <begin position="24"/>
        <end position="442"/>
    </location>
</feature>
<dbReference type="InterPro" id="IPR008168">
    <property type="entry name" value="Cyt_C_IC"/>
</dbReference>
<dbReference type="AlphaFoldDB" id="W0HS31"/>
<evidence type="ECO:0000256" key="10">
    <source>
        <dbReference type="ARBA" id="ARBA00023136"/>
    </source>
</evidence>
<feature type="binding site" description="covalent" evidence="11">
    <location>
        <position position="189"/>
    </location>
    <ligand>
        <name>heme c</name>
        <dbReference type="ChEBI" id="CHEBI:61717"/>
        <label>2</label>
    </ligand>
</feature>
<keyword evidence="5 12" id="KW-0479">Metal-binding</keyword>
<evidence type="ECO:0000256" key="3">
    <source>
        <dbReference type="ARBA" id="ARBA00022475"/>
    </source>
</evidence>
<dbReference type="PIRSF" id="PIRSF000018">
    <property type="entry name" value="Mb_ADH_cyt_c"/>
    <property type="match status" value="1"/>
</dbReference>
<dbReference type="GO" id="GO:0005886">
    <property type="term" value="C:plasma membrane"/>
    <property type="evidence" value="ECO:0007669"/>
    <property type="project" value="UniProtKB-SubCell"/>
</dbReference>
<keyword evidence="4 11" id="KW-0349">Heme</keyword>
<keyword evidence="8" id="KW-0249">Electron transport</keyword>
<feature type="region of interest" description="Disordered" evidence="13">
    <location>
        <begin position="418"/>
        <end position="442"/>
    </location>
</feature>
<feature type="binding site" description="axial binding residue" evidence="12">
    <location>
        <position position="327"/>
    </location>
    <ligand>
        <name>heme c</name>
        <dbReference type="ChEBI" id="CHEBI:61717"/>
        <label>3</label>
    </ligand>
    <ligandPart>
        <name>Fe</name>
        <dbReference type="ChEBI" id="CHEBI:18248"/>
    </ligandPart>
</feature>
<feature type="compositionally biased region" description="Polar residues" evidence="13">
    <location>
        <begin position="431"/>
        <end position="442"/>
    </location>
</feature>
<keyword evidence="10" id="KW-0472">Membrane</keyword>
<evidence type="ECO:0000313" key="16">
    <source>
        <dbReference type="EMBL" id="AHF76641.1"/>
    </source>
</evidence>
<dbReference type="PATRIC" id="fig|1239307.3.peg.1721"/>
<accession>W0HS31</accession>
<evidence type="ECO:0000256" key="4">
    <source>
        <dbReference type="ARBA" id="ARBA00022617"/>
    </source>
</evidence>
<evidence type="ECO:0000256" key="12">
    <source>
        <dbReference type="PIRSR" id="PIRSR000018-51"/>
    </source>
</evidence>
<dbReference type="GO" id="GO:0009055">
    <property type="term" value="F:electron transfer activity"/>
    <property type="evidence" value="ECO:0007669"/>
    <property type="project" value="InterPro"/>
</dbReference>
<dbReference type="HOGENOM" id="CLU_028594_0_0_6"/>
<reference evidence="16 17" key="1">
    <citation type="journal article" date="2014" name="Genome Biol. Evol.">
        <title>Genome degeneration and adaptation in a nascent stage of symbiosis.</title>
        <authorList>
            <person name="Oakeson K.F."/>
            <person name="Gil R."/>
            <person name="Clayton A.L."/>
            <person name="Dunn D.M."/>
            <person name="von Niederhausern A.C."/>
            <person name="Hamil C."/>
            <person name="Aoyagi A."/>
            <person name="Duval B."/>
            <person name="Baca A."/>
            <person name="Silva F.J."/>
            <person name="Vallier A."/>
            <person name="Jackson D.G."/>
            <person name="Latorre A."/>
            <person name="Weiss R.B."/>
            <person name="Heddi A."/>
            <person name="Moya A."/>
            <person name="Dale C."/>
        </authorList>
    </citation>
    <scope>NUCLEOTIDE SEQUENCE [LARGE SCALE GENOMIC DNA]</scope>
    <source>
        <strain evidence="16 17">HS1</strain>
    </source>
</reference>
<evidence type="ECO:0000256" key="5">
    <source>
        <dbReference type="ARBA" id="ARBA00022723"/>
    </source>
</evidence>
<keyword evidence="9 12" id="KW-0408">Iron</keyword>
<comment type="subcellular location">
    <subcellularLocation>
        <location evidence="1">Cell membrane</location>
    </subcellularLocation>
</comment>
<dbReference type="Proteomes" id="UP000019028">
    <property type="component" value="Chromosome"/>
</dbReference>
<feature type="binding site" description="axial binding residue" evidence="12">
    <location>
        <position position="46"/>
    </location>
    <ligand>
        <name>heme c</name>
        <dbReference type="ChEBI" id="CHEBI:61717"/>
        <label>1</label>
    </ligand>
    <ligandPart>
        <name>Fe</name>
        <dbReference type="ChEBI" id="CHEBI:18248"/>
    </ligandPart>
</feature>